<proteinExistence type="predicted"/>
<evidence type="ECO:0000313" key="2">
    <source>
        <dbReference type="EMBL" id="AGB16870.1"/>
    </source>
</evidence>
<dbReference type="eggNOG" id="arCOG04290">
    <property type="taxonomic scope" value="Archaea"/>
</dbReference>
<protein>
    <recommendedName>
        <fullName evidence="1">Mut7-C RNAse domain-containing protein</fullName>
    </recommendedName>
</protein>
<dbReference type="STRING" id="797302.Halru_2284"/>
<gene>
    <name evidence="2" type="ordered locus">Halru_2284</name>
</gene>
<name>L0IBE2_HALRX</name>
<dbReference type="KEGG" id="hru:Halru_2284"/>
<accession>L0IBE2</accession>
<dbReference type="AlphaFoldDB" id="L0IBE2"/>
<reference evidence="2" key="1">
    <citation type="submission" date="2011-09" db="EMBL/GenBank/DDBJ databases">
        <title>Complete sequence of Halovivax ruber XH-70.</title>
        <authorList>
            <consortium name="US DOE Joint Genome Institute"/>
            <person name="Lucas S."/>
            <person name="Han J."/>
            <person name="Lapidus A."/>
            <person name="Cheng J.-F."/>
            <person name="Goodwin L."/>
            <person name="Pitluck S."/>
            <person name="Peters L."/>
            <person name="Mikhailova N."/>
            <person name="Davenport K."/>
            <person name="Detter J.C."/>
            <person name="Han C."/>
            <person name="Tapia R."/>
            <person name="Land M."/>
            <person name="Hauser L."/>
            <person name="Kyrpides N."/>
            <person name="Ivanova N."/>
            <person name="Pagani I."/>
            <person name="Sproer C."/>
            <person name="Anderson I."/>
            <person name="Woyke T."/>
        </authorList>
    </citation>
    <scope>NUCLEOTIDE SEQUENCE</scope>
    <source>
        <strain evidence="2">XH-70</strain>
    </source>
</reference>
<dbReference type="PANTHER" id="PTHR39081:SF1">
    <property type="entry name" value="MUT7-C RNASE DOMAIN-CONTAINING PROTEIN"/>
    <property type="match status" value="1"/>
</dbReference>
<dbReference type="Pfam" id="PF01927">
    <property type="entry name" value="Mut7-C"/>
    <property type="match status" value="1"/>
</dbReference>
<feature type="domain" description="Mut7-C RNAse" evidence="1">
    <location>
        <begin position="5"/>
        <end position="146"/>
    </location>
</feature>
<organism evidence="2 3">
    <name type="scientific">Halovivax ruber (strain DSM 18193 / JCM 13892 / XH-70)</name>
    <dbReference type="NCBI Taxonomy" id="797302"/>
    <lineage>
        <taxon>Archaea</taxon>
        <taxon>Methanobacteriati</taxon>
        <taxon>Methanobacteriota</taxon>
        <taxon>Stenosarchaea group</taxon>
        <taxon>Halobacteria</taxon>
        <taxon>Halobacteriales</taxon>
        <taxon>Natrialbaceae</taxon>
        <taxon>Halovivax</taxon>
    </lineage>
</organism>
<evidence type="ECO:0000259" key="1">
    <source>
        <dbReference type="Pfam" id="PF01927"/>
    </source>
</evidence>
<dbReference type="PANTHER" id="PTHR39081">
    <property type="entry name" value="MUT7-C DOMAIN-CONTAINING PROTEIN"/>
    <property type="match status" value="1"/>
</dbReference>
<keyword evidence="3" id="KW-1185">Reference proteome</keyword>
<sequence>MNAVRLLVDVMCGRLVPYLRMCGHDTIYAGDRGLEADDEVLAVAAAKDRTVLTRDTALADRTAESVLLESRDVNGQLAAVAAAGIDLTLPDEPVRCGRCNGRLEAVEPEASTPGYAPAADEKRCWRCRDCGQYFWRGSHWDRVHETLAPIESGT</sequence>
<dbReference type="HOGENOM" id="CLU_112469_0_0_2"/>
<dbReference type="InterPro" id="IPR002782">
    <property type="entry name" value="Mut7-C_RNAse_dom"/>
</dbReference>
<dbReference type="EMBL" id="CP003050">
    <property type="protein sequence ID" value="AGB16870.1"/>
    <property type="molecule type" value="Genomic_DNA"/>
</dbReference>
<evidence type="ECO:0000313" key="3">
    <source>
        <dbReference type="Proteomes" id="UP000010846"/>
    </source>
</evidence>
<dbReference type="Proteomes" id="UP000010846">
    <property type="component" value="Chromosome"/>
</dbReference>